<keyword evidence="3" id="KW-1003">Cell membrane</keyword>
<comment type="similarity">
    <text evidence="8">Belongs to the binding-protein-dependent transport system permease family. LivHM subfamily.</text>
</comment>
<keyword evidence="4 9" id="KW-0812">Transmembrane</keyword>
<dbReference type="InterPro" id="IPR052157">
    <property type="entry name" value="BCAA_transport_permease"/>
</dbReference>
<feature type="transmembrane region" description="Helical" evidence="9">
    <location>
        <begin position="6"/>
        <end position="28"/>
    </location>
</feature>
<keyword evidence="5" id="KW-0029">Amino-acid transport</keyword>
<evidence type="ECO:0000256" key="8">
    <source>
        <dbReference type="ARBA" id="ARBA00037998"/>
    </source>
</evidence>
<comment type="caution">
    <text evidence="10">The sequence shown here is derived from an EMBL/GenBank/DDBJ whole genome shotgun (WGS) entry which is preliminary data.</text>
</comment>
<evidence type="ECO:0000256" key="7">
    <source>
        <dbReference type="ARBA" id="ARBA00023136"/>
    </source>
</evidence>
<keyword evidence="6 9" id="KW-1133">Transmembrane helix</keyword>
<feature type="transmembrane region" description="Helical" evidence="9">
    <location>
        <begin position="258"/>
        <end position="278"/>
    </location>
</feature>
<feature type="transmembrane region" description="Helical" evidence="9">
    <location>
        <begin position="137"/>
        <end position="160"/>
    </location>
</feature>
<evidence type="ECO:0000256" key="5">
    <source>
        <dbReference type="ARBA" id="ARBA00022970"/>
    </source>
</evidence>
<dbReference type="Proteomes" id="UP000610203">
    <property type="component" value="Unassembled WGS sequence"/>
</dbReference>
<feature type="transmembrane region" description="Helical" evidence="9">
    <location>
        <begin position="226"/>
        <end position="251"/>
    </location>
</feature>
<accession>A0ABQ3GRI7</accession>
<feature type="transmembrane region" description="Helical" evidence="9">
    <location>
        <begin position="35"/>
        <end position="54"/>
    </location>
</feature>
<organism evidence="10 11">
    <name type="scientific">Psychrobacter glaciei</name>
    <dbReference type="NCBI Taxonomy" id="619771"/>
    <lineage>
        <taxon>Bacteria</taxon>
        <taxon>Pseudomonadati</taxon>
        <taxon>Pseudomonadota</taxon>
        <taxon>Gammaproteobacteria</taxon>
        <taxon>Moraxellales</taxon>
        <taxon>Moraxellaceae</taxon>
        <taxon>Psychrobacter</taxon>
    </lineage>
</organism>
<sequence length="292" mass="30748">MDILQLLISGIANGCIYGLLALGFVLIYKASEAVNFAQGDMLMLGAFLGISFINADQANFPFLLGITFAAIIMGAFGYLLDRFVLRGIFGQPQFAMVILTISLGFLMRFVAGVIWGHSPVSLQTPFSGKMMALGSLSIAYVDIIIIISTIALTSILYFFFAHTRLGIAMQASSQNQMAAYYMGIPVKRVNGIVWALSGVVAALAGILFAAKGAIEPSVGLLFGIKAFAAAVIGGLGSLPGALAGGLLVGVIEPFAGRYLPLGLSQIAPYVVMLIVLIVRPGGIFSQVKQKKV</sequence>
<evidence type="ECO:0000256" key="6">
    <source>
        <dbReference type="ARBA" id="ARBA00022989"/>
    </source>
</evidence>
<dbReference type="CDD" id="cd06582">
    <property type="entry name" value="TM_PBP1_LivH_like"/>
    <property type="match status" value="1"/>
</dbReference>
<proteinExistence type="inferred from homology"/>
<keyword evidence="7 9" id="KW-0472">Membrane</keyword>
<dbReference type="InterPro" id="IPR001851">
    <property type="entry name" value="ABC_transp_permease"/>
</dbReference>
<dbReference type="PANTHER" id="PTHR11795">
    <property type="entry name" value="BRANCHED-CHAIN AMINO ACID TRANSPORT SYSTEM PERMEASE PROTEIN LIVH"/>
    <property type="match status" value="1"/>
</dbReference>
<keyword evidence="2" id="KW-0813">Transport</keyword>
<feature type="transmembrane region" description="Helical" evidence="9">
    <location>
        <begin position="192"/>
        <end position="214"/>
    </location>
</feature>
<evidence type="ECO:0000256" key="2">
    <source>
        <dbReference type="ARBA" id="ARBA00022448"/>
    </source>
</evidence>
<evidence type="ECO:0000313" key="10">
    <source>
        <dbReference type="EMBL" id="GHD30889.1"/>
    </source>
</evidence>
<evidence type="ECO:0000256" key="4">
    <source>
        <dbReference type="ARBA" id="ARBA00022692"/>
    </source>
</evidence>
<evidence type="ECO:0000313" key="11">
    <source>
        <dbReference type="Proteomes" id="UP000610203"/>
    </source>
</evidence>
<dbReference type="PANTHER" id="PTHR11795:SF451">
    <property type="entry name" value="ABC TRANSPORTER PERMEASE PROTEIN"/>
    <property type="match status" value="1"/>
</dbReference>
<reference evidence="11" key="1">
    <citation type="journal article" date="2019" name="Int. J. Syst. Evol. Microbiol.">
        <title>The Global Catalogue of Microorganisms (GCM) 10K type strain sequencing project: providing services to taxonomists for standard genome sequencing and annotation.</title>
        <authorList>
            <consortium name="The Broad Institute Genomics Platform"/>
            <consortium name="The Broad Institute Genome Sequencing Center for Infectious Disease"/>
            <person name="Wu L."/>
            <person name="Ma J."/>
        </authorList>
    </citation>
    <scope>NUCLEOTIDE SEQUENCE [LARGE SCALE GENOMIC DNA]</scope>
    <source>
        <strain evidence="11">KCTC 42280</strain>
    </source>
</reference>
<gene>
    <name evidence="10" type="ORF">GCM10016272_12140</name>
</gene>
<feature type="transmembrane region" description="Helical" evidence="9">
    <location>
        <begin position="92"/>
        <end position="117"/>
    </location>
</feature>
<protein>
    <submittedName>
        <fullName evidence="10">Branched-chain amino acid ABC transporter permease</fullName>
    </submittedName>
</protein>
<feature type="transmembrane region" description="Helical" evidence="9">
    <location>
        <begin position="60"/>
        <end position="80"/>
    </location>
</feature>
<dbReference type="RefSeq" id="WP_189583195.1">
    <property type="nucleotide sequence ID" value="NZ_BMZR01000002.1"/>
</dbReference>
<dbReference type="Pfam" id="PF02653">
    <property type="entry name" value="BPD_transp_2"/>
    <property type="match status" value="1"/>
</dbReference>
<comment type="subcellular location">
    <subcellularLocation>
        <location evidence="1">Cell inner membrane</location>
        <topology evidence="1">Multi-pass membrane protein</topology>
    </subcellularLocation>
</comment>
<name>A0ABQ3GRI7_9GAMM</name>
<evidence type="ECO:0000256" key="1">
    <source>
        <dbReference type="ARBA" id="ARBA00004429"/>
    </source>
</evidence>
<evidence type="ECO:0000256" key="3">
    <source>
        <dbReference type="ARBA" id="ARBA00022475"/>
    </source>
</evidence>
<keyword evidence="11" id="KW-1185">Reference proteome</keyword>
<evidence type="ECO:0000256" key="9">
    <source>
        <dbReference type="SAM" id="Phobius"/>
    </source>
</evidence>
<dbReference type="EMBL" id="BMZR01000002">
    <property type="protein sequence ID" value="GHD30889.1"/>
    <property type="molecule type" value="Genomic_DNA"/>
</dbReference>